<feature type="transmembrane region" description="Helical" evidence="6">
    <location>
        <begin position="12"/>
        <end position="32"/>
    </location>
</feature>
<dbReference type="InParanoid" id="A0A3P9ADT9"/>
<sequence length="267" mass="31046">MLFSVFSVEPSVVTMASLQCYLLFVCLLSFFIQTDGHFITIQNLCYFRGEDPLDVEFVYRIYANRVKSFEYNSTLDRFTGYTPNGIDKARILNYDPASLENKRRRLDYYCKDYGQLGYNAVLLKTVKPYARLRTEKHPSDRHRIMLKCSAYKFYPRKIRVTWFRDGQEVPMNMTSTEELANGDWYYQIHSYLEFTPTPGEKISCMLKHASLIEPMILHWDEPLPGSGRSKIAMGASGLVLGLVFAAAGLIYYYYCRLKATGHHYNRP</sequence>
<dbReference type="GO" id="GO:0006955">
    <property type="term" value="P:immune response"/>
    <property type="evidence" value="ECO:0007669"/>
    <property type="project" value="InterPro"/>
</dbReference>
<keyword evidence="2 6" id="KW-0812">Transmembrane</keyword>
<accession>A0A3P9ADT9</accession>
<dbReference type="Gene3D" id="2.60.40.10">
    <property type="entry name" value="Immunoglobulins"/>
    <property type="match status" value="1"/>
</dbReference>
<dbReference type="GeneTree" id="ENSGT00950000183127"/>
<dbReference type="PROSITE" id="PS50835">
    <property type="entry name" value="IG_LIKE"/>
    <property type="match status" value="1"/>
</dbReference>
<reference evidence="8" key="3">
    <citation type="submission" date="2025-08" db="UniProtKB">
        <authorList>
            <consortium name="Ensembl"/>
        </authorList>
    </citation>
    <scope>IDENTIFICATION</scope>
</reference>
<evidence type="ECO:0000256" key="3">
    <source>
        <dbReference type="ARBA" id="ARBA00022989"/>
    </source>
</evidence>
<organism evidence="8 9">
    <name type="scientific">Esox lucius</name>
    <name type="common">Northern pike</name>
    <dbReference type="NCBI Taxonomy" id="8010"/>
    <lineage>
        <taxon>Eukaryota</taxon>
        <taxon>Metazoa</taxon>
        <taxon>Chordata</taxon>
        <taxon>Craniata</taxon>
        <taxon>Vertebrata</taxon>
        <taxon>Euteleostomi</taxon>
        <taxon>Actinopterygii</taxon>
        <taxon>Neopterygii</taxon>
        <taxon>Teleostei</taxon>
        <taxon>Protacanthopterygii</taxon>
        <taxon>Esociformes</taxon>
        <taxon>Esocidae</taxon>
        <taxon>Esox</taxon>
    </lineage>
</organism>
<dbReference type="InterPro" id="IPR007110">
    <property type="entry name" value="Ig-like_dom"/>
</dbReference>
<dbReference type="InterPro" id="IPR050160">
    <property type="entry name" value="MHC/Immunoglobulin"/>
</dbReference>
<dbReference type="STRING" id="8010.ENSELUP00000038907"/>
<dbReference type="Bgee" id="ENSELUG00000018909">
    <property type="expression patterns" value="Expressed in spleen and 14 other cell types or tissues"/>
</dbReference>
<evidence type="ECO:0000256" key="2">
    <source>
        <dbReference type="ARBA" id="ARBA00022692"/>
    </source>
</evidence>
<dbReference type="GO" id="GO:0042613">
    <property type="term" value="C:MHC class II protein complex"/>
    <property type="evidence" value="ECO:0007669"/>
    <property type="project" value="InterPro"/>
</dbReference>
<protein>
    <recommendedName>
        <fullName evidence="7">Ig-like domain-containing protein</fullName>
    </recommendedName>
</protein>
<evidence type="ECO:0000259" key="7">
    <source>
        <dbReference type="PROSITE" id="PS50835"/>
    </source>
</evidence>
<evidence type="ECO:0000313" key="9">
    <source>
        <dbReference type="Proteomes" id="UP000265140"/>
    </source>
</evidence>
<dbReference type="InterPro" id="IPR014745">
    <property type="entry name" value="MHC_II_a/b_N"/>
</dbReference>
<dbReference type="SMART" id="SM00407">
    <property type="entry name" value="IGc1"/>
    <property type="match status" value="1"/>
</dbReference>
<reference evidence="8" key="4">
    <citation type="submission" date="2025-09" db="UniProtKB">
        <authorList>
            <consortium name="Ensembl"/>
        </authorList>
    </citation>
    <scope>IDENTIFICATION</scope>
</reference>
<evidence type="ECO:0000256" key="5">
    <source>
        <dbReference type="ARBA" id="ARBA00023180"/>
    </source>
</evidence>
<feature type="transmembrane region" description="Helical" evidence="6">
    <location>
        <begin position="231"/>
        <end position="254"/>
    </location>
</feature>
<feature type="domain" description="Ig-like" evidence="7">
    <location>
        <begin position="128"/>
        <end position="210"/>
    </location>
</feature>
<dbReference type="SUPFAM" id="SSF48726">
    <property type="entry name" value="Immunoglobulin"/>
    <property type="match status" value="1"/>
</dbReference>
<keyword evidence="3 6" id="KW-1133">Transmembrane helix</keyword>
<dbReference type="InterPro" id="IPR000353">
    <property type="entry name" value="MHC_II_b_N"/>
</dbReference>
<evidence type="ECO:0000313" key="8">
    <source>
        <dbReference type="Ensembl" id="ENSELUP00000038907.3"/>
    </source>
</evidence>
<keyword evidence="5" id="KW-0325">Glycoprotein</keyword>
<dbReference type="SMART" id="SM00921">
    <property type="entry name" value="MHC_II_beta"/>
    <property type="match status" value="1"/>
</dbReference>
<keyword evidence="4" id="KW-1015">Disulfide bond</keyword>
<dbReference type="Pfam" id="PF07654">
    <property type="entry name" value="C1-set"/>
    <property type="match status" value="1"/>
</dbReference>
<proteinExistence type="predicted"/>
<keyword evidence="9" id="KW-1185">Reference proteome</keyword>
<dbReference type="GO" id="GO:0019882">
    <property type="term" value="P:antigen processing and presentation"/>
    <property type="evidence" value="ECO:0007669"/>
    <property type="project" value="InterPro"/>
</dbReference>
<evidence type="ECO:0000256" key="6">
    <source>
        <dbReference type="SAM" id="Phobius"/>
    </source>
</evidence>
<dbReference type="Pfam" id="PF00969">
    <property type="entry name" value="MHC_II_beta"/>
    <property type="match status" value="1"/>
</dbReference>
<dbReference type="PANTHER" id="PTHR19944">
    <property type="entry name" value="MHC CLASS II-RELATED"/>
    <property type="match status" value="1"/>
</dbReference>
<dbReference type="InterPro" id="IPR011162">
    <property type="entry name" value="MHC_I/II-like_Ag-recog"/>
</dbReference>
<comment type="subcellular location">
    <subcellularLocation>
        <location evidence="1">Membrane</location>
        <topology evidence="1">Single-pass type I membrane protein</topology>
    </subcellularLocation>
</comment>
<reference evidence="9" key="1">
    <citation type="journal article" date="2014" name="PLoS ONE">
        <title>The genome and linkage map of the northern pike (Esox lucius): conserved synteny revealed between the salmonid sister group and the Neoteleostei.</title>
        <authorList>
            <person name="Rondeau E.B."/>
            <person name="Minkley D.R."/>
            <person name="Leong J.S."/>
            <person name="Messmer A.M."/>
            <person name="Jantzen J.R."/>
            <person name="von Schalburg K.R."/>
            <person name="Lemon C."/>
            <person name="Bird N.H."/>
            <person name="Koop B.F."/>
        </authorList>
    </citation>
    <scope>NUCLEOTIDE SEQUENCE</scope>
</reference>
<name>A0A3P9ADT9_ESOLU</name>
<dbReference type="InterPro" id="IPR003597">
    <property type="entry name" value="Ig_C1-set"/>
</dbReference>
<keyword evidence="6" id="KW-0472">Membrane</keyword>
<evidence type="ECO:0000256" key="4">
    <source>
        <dbReference type="ARBA" id="ARBA00023157"/>
    </source>
</evidence>
<dbReference type="InterPro" id="IPR013783">
    <property type="entry name" value="Ig-like_fold"/>
</dbReference>
<dbReference type="Proteomes" id="UP000265140">
    <property type="component" value="Chromosome 9"/>
</dbReference>
<reference evidence="8" key="2">
    <citation type="submission" date="2020-02" db="EMBL/GenBank/DDBJ databases">
        <title>Esox lucius (northern pike) genome, fEsoLuc1, primary haplotype.</title>
        <authorList>
            <person name="Myers G."/>
            <person name="Karagic N."/>
            <person name="Meyer A."/>
            <person name="Pippel M."/>
            <person name="Reichard M."/>
            <person name="Winkler S."/>
            <person name="Tracey A."/>
            <person name="Sims Y."/>
            <person name="Howe K."/>
            <person name="Rhie A."/>
            <person name="Formenti G."/>
            <person name="Durbin R."/>
            <person name="Fedrigo O."/>
            <person name="Jarvis E.D."/>
        </authorList>
    </citation>
    <scope>NUCLEOTIDE SEQUENCE [LARGE SCALE GENOMIC DNA]</scope>
</reference>
<dbReference type="OMA" id="RHNYRIE"/>
<dbReference type="SUPFAM" id="SSF54452">
    <property type="entry name" value="MHC antigen-recognition domain"/>
    <property type="match status" value="1"/>
</dbReference>
<dbReference type="PANTHER" id="PTHR19944:SF99">
    <property type="entry name" value="HLA CLASS II HISTOCOMPATIBILITY ANTIGEN, DRB1 BETA CHAIN"/>
    <property type="match status" value="1"/>
</dbReference>
<evidence type="ECO:0000256" key="1">
    <source>
        <dbReference type="ARBA" id="ARBA00004479"/>
    </source>
</evidence>
<dbReference type="InterPro" id="IPR036179">
    <property type="entry name" value="Ig-like_dom_sf"/>
</dbReference>
<dbReference type="Ensembl" id="ENSELUT00000041071.3">
    <property type="protein sequence ID" value="ENSELUP00000038907.3"/>
    <property type="gene ID" value="ENSELUG00000018909.3"/>
</dbReference>
<dbReference type="Gene3D" id="3.10.320.10">
    <property type="entry name" value="Class II Histocompatibility Antigen, M Beta Chain, Chain B, domain 1"/>
    <property type="match status" value="1"/>
</dbReference>
<dbReference type="AlphaFoldDB" id="A0A3P9ADT9"/>